<organism evidence="3 4">
    <name type="scientific">Streptomyces thinghirensis</name>
    <dbReference type="NCBI Taxonomy" id="551547"/>
    <lineage>
        <taxon>Bacteria</taxon>
        <taxon>Bacillati</taxon>
        <taxon>Actinomycetota</taxon>
        <taxon>Actinomycetes</taxon>
        <taxon>Kitasatosporales</taxon>
        <taxon>Streptomycetaceae</taxon>
        <taxon>Streptomyces</taxon>
    </lineage>
</organism>
<keyword evidence="4" id="KW-1185">Reference proteome</keyword>
<feature type="region of interest" description="Disordered" evidence="1">
    <location>
        <begin position="158"/>
        <end position="177"/>
    </location>
</feature>
<evidence type="ECO:0000313" key="3">
    <source>
        <dbReference type="EMBL" id="GAA5213340.1"/>
    </source>
</evidence>
<dbReference type="Proteomes" id="UP001499878">
    <property type="component" value="Unassembled WGS sequence"/>
</dbReference>
<dbReference type="InterPro" id="IPR005509">
    <property type="entry name" value="AfsA_hotdog_dom"/>
</dbReference>
<comment type="caution">
    <text evidence="3">The sequence shown here is derived from an EMBL/GenBank/DDBJ whole genome shotgun (WGS) entry which is preliminary data.</text>
</comment>
<sequence>MNFDRCVPRKSVHKAVDSEVLLTDAVRLGDDRFTVAARWHRDHYLAHHGGPAADPVLLMETARQAAIHLSHRFLDVEYGMPFVLSEISAELFETLPPVREDHLAVVLDVVCRRPAEGARRLRLEIEADVLVRHRRVGRVGVCWEPMAPRRYALLRRRGGQEPGAVPSHPTPSRDPLWPARVGQIAERDVLIADDSLRKNRWWLRLDREHPVLFDHDCDHVPGMALVEAFRQAAGVAAADNRPGASGVTLLTVVFSAFGELDAPVSITAESVTSGGTAAIRAHQGDRELAFATVRCGAVDSVLGRLEAAC</sequence>
<dbReference type="EMBL" id="BAABJR010000014">
    <property type="protein sequence ID" value="GAA5213340.1"/>
    <property type="molecule type" value="Genomic_DNA"/>
</dbReference>
<evidence type="ECO:0000259" key="2">
    <source>
        <dbReference type="Pfam" id="PF03756"/>
    </source>
</evidence>
<dbReference type="InterPro" id="IPR047757">
    <property type="entry name" value="AfsA-like"/>
</dbReference>
<feature type="domain" description="A-factor biosynthesis hotdog" evidence="2">
    <location>
        <begin position="181"/>
        <end position="295"/>
    </location>
</feature>
<name>A0ABP9TCP8_9ACTN</name>
<evidence type="ECO:0000256" key="1">
    <source>
        <dbReference type="SAM" id="MobiDB-lite"/>
    </source>
</evidence>
<dbReference type="NCBIfam" id="NF041195">
    <property type="entry name" value="ScbA_BarX_GamBu"/>
    <property type="match status" value="1"/>
</dbReference>
<accession>A0ABP9TCP8</accession>
<dbReference type="RefSeq" id="WP_345634723.1">
    <property type="nucleotide sequence ID" value="NZ_BAABJR010000014.1"/>
</dbReference>
<evidence type="ECO:0000313" key="4">
    <source>
        <dbReference type="Proteomes" id="UP001499878"/>
    </source>
</evidence>
<feature type="domain" description="A-factor biosynthesis hotdog" evidence="2">
    <location>
        <begin position="12"/>
        <end position="133"/>
    </location>
</feature>
<gene>
    <name evidence="3" type="ORF">GCM10023323_53940</name>
</gene>
<proteinExistence type="predicted"/>
<reference evidence="4" key="1">
    <citation type="journal article" date="2019" name="Int. J. Syst. Evol. Microbiol.">
        <title>The Global Catalogue of Microorganisms (GCM) 10K type strain sequencing project: providing services to taxonomists for standard genome sequencing and annotation.</title>
        <authorList>
            <consortium name="The Broad Institute Genomics Platform"/>
            <consortium name="The Broad Institute Genome Sequencing Center for Infectious Disease"/>
            <person name="Wu L."/>
            <person name="Ma J."/>
        </authorList>
    </citation>
    <scope>NUCLEOTIDE SEQUENCE [LARGE SCALE GENOMIC DNA]</scope>
    <source>
        <strain evidence="4">JCM 18306</strain>
    </source>
</reference>
<protein>
    <submittedName>
        <fullName evidence="3">ScbA/BarX family gamma-butyrolactone biosynthesis protein</fullName>
    </submittedName>
</protein>
<dbReference type="Pfam" id="PF03756">
    <property type="entry name" value="AfsA"/>
    <property type="match status" value="2"/>
</dbReference>